<reference evidence="3" key="2">
    <citation type="submission" date="2021-08" db="EMBL/GenBank/DDBJ databases">
        <authorList>
            <person name="Eriksson T."/>
        </authorList>
    </citation>
    <scope>NUCLEOTIDE SEQUENCE</scope>
    <source>
        <strain evidence="3">Stoneville</strain>
        <tissue evidence="3">Whole head</tissue>
    </source>
</reference>
<dbReference type="EMBL" id="JABDTM020018460">
    <property type="protein sequence ID" value="KAH0818000.1"/>
    <property type="molecule type" value="Genomic_DNA"/>
</dbReference>
<dbReference type="AlphaFoldDB" id="A0A8J6LE78"/>
<comment type="similarity">
    <text evidence="1">Belongs to the GMC oxidoreductase family.</text>
</comment>
<feature type="domain" description="Glucose-methanol-choline oxidoreductase C-terminal" evidence="2">
    <location>
        <begin position="16"/>
        <end position="159"/>
    </location>
</feature>
<dbReference type="PANTHER" id="PTHR11552">
    <property type="entry name" value="GLUCOSE-METHANOL-CHOLINE GMC OXIDOREDUCTASE"/>
    <property type="match status" value="1"/>
</dbReference>
<dbReference type="SUPFAM" id="SSF51905">
    <property type="entry name" value="FAD/NAD(P)-binding domain"/>
    <property type="match status" value="1"/>
</dbReference>
<dbReference type="Gene3D" id="3.50.50.60">
    <property type="entry name" value="FAD/NAD(P)-binding domain"/>
    <property type="match status" value="1"/>
</dbReference>
<gene>
    <name evidence="3" type="ORF">GEV33_004790</name>
</gene>
<dbReference type="Gene3D" id="3.30.560.10">
    <property type="entry name" value="Glucose Oxidase, domain 3"/>
    <property type="match status" value="1"/>
</dbReference>
<dbReference type="GO" id="GO:0050660">
    <property type="term" value="F:flavin adenine dinucleotide binding"/>
    <property type="evidence" value="ECO:0007669"/>
    <property type="project" value="InterPro"/>
</dbReference>
<dbReference type="PANTHER" id="PTHR11552:SF208">
    <property type="entry name" value="RE36204P-RELATED"/>
    <property type="match status" value="1"/>
</dbReference>
<comment type="caution">
    <text evidence="3">The sequence shown here is derived from an EMBL/GenBank/DDBJ whole genome shotgun (WGS) entry which is preliminary data.</text>
</comment>
<evidence type="ECO:0000313" key="3">
    <source>
        <dbReference type="EMBL" id="KAH0818000.1"/>
    </source>
</evidence>
<name>A0A8J6LE78_TENMO</name>
<dbReference type="Proteomes" id="UP000719412">
    <property type="component" value="Unassembled WGS sequence"/>
</dbReference>
<organism evidence="3 4">
    <name type="scientific">Tenebrio molitor</name>
    <name type="common">Yellow mealworm beetle</name>
    <dbReference type="NCBI Taxonomy" id="7067"/>
    <lineage>
        <taxon>Eukaryota</taxon>
        <taxon>Metazoa</taxon>
        <taxon>Ecdysozoa</taxon>
        <taxon>Arthropoda</taxon>
        <taxon>Hexapoda</taxon>
        <taxon>Insecta</taxon>
        <taxon>Pterygota</taxon>
        <taxon>Neoptera</taxon>
        <taxon>Endopterygota</taxon>
        <taxon>Coleoptera</taxon>
        <taxon>Polyphaga</taxon>
        <taxon>Cucujiformia</taxon>
        <taxon>Tenebrionidae</taxon>
        <taxon>Tenebrio</taxon>
    </lineage>
</organism>
<evidence type="ECO:0000256" key="1">
    <source>
        <dbReference type="ARBA" id="ARBA00010790"/>
    </source>
</evidence>
<dbReference type="GO" id="GO:0016614">
    <property type="term" value="F:oxidoreductase activity, acting on CH-OH group of donors"/>
    <property type="evidence" value="ECO:0007669"/>
    <property type="project" value="InterPro"/>
</dbReference>
<protein>
    <recommendedName>
        <fullName evidence="2">Glucose-methanol-choline oxidoreductase C-terminal domain-containing protein</fullName>
    </recommendedName>
</protein>
<dbReference type="Pfam" id="PF05199">
    <property type="entry name" value="GMC_oxred_C"/>
    <property type="match status" value="1"/>
</dbReference>
<reference evidence="3" key="1">
    <citation type="journal article" date="2020" name="J Insects Food Feed">
        <title>The yellow mealworm (Tenebrio molitor) genome: a resource for the emerging insects as food and feed industry.</title>
        <authorList>
            <person name="Eriksson T."/>
            <person name="Andere A."/>
            <person name="Kelstrup H."/>
            <person name="Emery V."/>
            <person name="Picard C."/>
        </authorList>
    </citation>
    <scope>NUCLEOTIDE SEQUENCE</scope>
    <source>
        <strain evidence="3">Stoneville</strain>
        <tissue evidence="3">Whole head</tissue>
    </source>
</reference>
<dbReference type="SUPFAM" id="SSF54373">
    <property type="entry name" value="FAD-linked reductases, C-terminal domain"/>
    <property type="match status" value="1"/>
</dbReference>
<dbReference type="InterPro" id="IPR007867">
    <property type="entry name" value="GMC_OxRtase_C"/>
</dbReference>
<keyword evidence="4" id="KW-1185">Reference proteome</keyword>
<evidence type="ECO:0000259" key="2">
    <source>
        <dbReference type="Pfam" id="PF05199"/>
    </source>
</evidence>
<sequence length="174" mass="19411">MEKKPSFMIIPSLLTPKSKGFLKLSSTNPHDQPLLYGNFLTDKRDKDVDTLLAAVRVVQSLARTEAFWKFNASFNTNVVPGCKQHSYDSDQYWKCALRALSLTFHHQVGTVKMGPKEDWGAVVDNKLRVYGVGRLRVADSSVIPFAIGAHTNAPAIMIGEKAADAIKDTWKEYL</sequence>
<accession>A0A8J6LE78</accession>
<proteinExistence type="inferred from homology"/>
<dbReference type="InterPro" id="IPR036188">
    <property type="entry name" value="FAD/NAD-bd_sf"/>
</dbReference>
<evidence type="ECO:0000313" key="4">
    <source>
        <dbReference type="Proteomes" id="UP000719412"/>
    </source>
</evidence>
<dbReference type="InterPro" id="IPR012132">
    <property type="entry name" value="GMC_OxRdtase"/>
</dbReference>